<accession>A0ABD3NRB3</accession>
<reference evidence="1 2" key="1">
    <citation type="submission" date="2024-10" db="EMBL/GenBank/DDBJ databases">
        <title>Updated reference genomes for cyclostephanoid diatoms.</title>
        <authorList>
            <person name="Roberts W.R."/>
            <person name="Alverson A.J."/>
        </authorList>
    </citation>
    <scope>NUCLEOTIDE SEQUENCE [LARGE SCALE GENOMIC DNA]</scope>
    <source>
        <strain evidence="1 2">AJA010-31</strain>
    </source>
</reference>
<protein>
    <submittedName>
        <fullName evidence="1">Uncharacterized protein</fullName>
    </submittedName>
</protein>
<organism evidence="1 2">
    <name type="scientific">Cyclotella atomus</name>
    <dbReference type="NCBI Taxonomy" id="382360"/>
    <lineage>
        <taxon>Eukaryota</taxon>
        <taxon>Sar</taxon>
        <taxon>Stramenopiles</taxon>
        <taxon>Ochrophyta</taxon>
        <taxon>Bacillariophyta</taxon>
        <taxon>Coscinodiscophyceae</taxon>
        <taxon>Thalassiosirophycidae</taxon>
        <taxon>Stephanodiscales</taxon>
        <taxon>Stephanodiscaceae</taxon>
        <taxon>Cyclotella</taxon>
    </lineage>
</organism>
<comment type="caution">
    <text evidence="1">The sequence shown here is derived from an EMBL/GenBank/DDBJ whole genome shotgun (WGS) entry which is preliminary data.</text>
</comment>
<proteinExistence type="predicted"/>
<keyword evidence="2" id="KW-1185">Reference proteome</keyword>
<sequence length="135" mass="15584">MQAYNIIVDLAYVARPKLYPYFVARWSQFFLKHKIACIYTPAVYVTVAVVLSRDMSSRNVLLGHRIGKNLALLKEETEDTLKDQLNDYFPVLRTKFQIYRNGILDLIGNESSQNHPDESDESIYDKDVAKIIVDP</sequence>
<evidence type="ECO:0000313" key="1">
    <source>
        <dbReference type="EMBL" id="KAL3778690.1"/>
    </source>
</evidence>
<dbReference type="Proteomes" id="UP001530400">
    <property type="component" value="Unassembled WGS sequence"/>
</dbReference>
<gene>
    <name evidence="1" type="ORF">ACHAWO_010721</name>
</gene>
<dbReference type="EMBL" id="JALLPJ020000974">
    <property type="protein sequence ID" value="KAL3778690.1"/>
    <property type="molecule type" value="Genomic_DNA"/>
</dbReference>
<dbReference type="AlphaFoldDB" id="A0ABD3NRB3"/>
<evidence type="ECO:0000313" key="2">
    <source>
        <dbReference type="Proteomes" id="UP001530400"/>
    </source>
</evidence>
<name>A0ABD3NRB3_9STRA</name>